<comment type="similarity">
    <text evidence="2">In the N-terminal section; belongs to the transposase 2 family.</text>
</comment>
<dbReference type="OrthoDB" id="6230307at2"/>
<dbReference type="Proteomes" id="UP000331127">
    <property type="component" value="Unassembled WGS sequence"/>
</dbReference>
<comment type="similarity">
    <text evidence="1">In the C-terminal section; belongs to the transposase 35 family.</text>
</comment>
<evidence type="ECO:0000256" key="4">
    <source>
        <dbReference type="ARBA" id="ARBA00022723"/>
    </source>
</evidence>
<dbReference type="InterPro" id="IPR021027">
    <property type="entry name" value="Transposase_put_HTH"/>
</dbReference>
<dbReference type="EMBL" id="BLAE01000059">
    <property type="protein sequence ID" value="GES14424.1"/>
    <property type="molecule type" value="Genomic_DNA"/>
</dbReference>
<keyword evidence="6" id="KW-0238">DNA-binding</keyword>
<feature type="region of interest" description="Disordered" evidence="8">
    <location>
        <begin position="406"/>
        <end position="460"/>
    </location>
</feature>
<comment type="caution">
    <text evidence="12">The sequence shown here is derived from an EMBL/GenBank/DDBJ whole genome shotgun (WGS) entry which is preliminary data.</text>
</comment>
<protein>
    <submittedName>
        <fullName evidence="12">Transposase</fullName>
    </submittedName>
</protein>
<evidence type="ECO:0000259" key="11">
    <source>
        <dbReference type="Pfam" id="PF12323"/>
    </source>
</evidence>
<dbReference type="InterPro" id="IPR053470">
    <property type="entry name" value="RNA-guided_DNA_endonuclease"/>
</dbReference>
<dbReference type="GO" id="GO:0006310">
    <property type="term" value="P:DNA recombination"/>
    <property type="evidence" value="ECO:0007669"/>
    <property type="project" value="UniProtKB-KW"/>
</dbReference>
<proteinExistence type="inferred from homology"/>
<sequence>MQVVQAYRYALDPTPRQERLLRSHCGAARLAFNWGLARVKANLAQREAERSYGIPDAQLTPPLSWSMYSLRKAWNGAKQEVAPWWAENSKESYACGLDRLATALTNWSESRKGTRKGPKMGFPRFRSKRNQAMSVRFTTGAIRLDGRTHVLLPVLGRIKTHESTRKLARRIEAGTAQIRSATVRLEAGRWLVSFSVQIERAAATPSRPEAVVGVDLGVKTLAVYSDGRPPTANPRHLAAASRKLRRLSRAVSRKQGPDRRSGQKPSGRWRKADAARNRIHHRVAALRRDAIHKLTTTLAGEYGTLVVEDLHVAGMVKNRRLARAISDAGFAEIRRQLAYKTAWGGGRLVVAGRWFASSKTCSGCGAVKAKLALSERTYTCTACDLVLDRDVNAALNLASLVKHTVAGSGPETLNGRGADHKTPPAGAGGCETSTPHRAPPRPDGDLRPAMDGSLRNTETQ</sequence>
<dbReference type="RefSeq" id="WP_155359603.1">
    <property type="nucleotide sequence ID" value="NZ_BAAAHL010000036.1"/>
</dbReference>
<keyword evidence="7" id="KW-0233">DNA recombination</keyword>
<feature type="domain" description="Probable transposase IS891/IS1136/IS1341" evidence="9">
    <location>
        <begin position="195"/>
        <end position="319"/>
    </location>
</feature>
<dbReference type="Pfam" id="PF01385">
    <property type="entry name" value="OrfB_IS605"/>
    <property type="match status" value="1"/>
</dbReference>
<dbReference type="GO" id="GO:0046872">
    <property type="term" value="F:metal ion binding"/>
    <property type="evidence" value="ECO:0007669"/>
    <property type="project" value="UniProtKB-KW"/>
</dbReference>
<accession>A0A5M3WZU6</accession>
<evidence type="ECO:0000256" key="5">
    <source>
        <dbReference type="ARBA" id="ARBA00022833"/>
    </source>
</evidence>
<keyword evidence="4" id="KW-0479">Metal-binding</keyword>
<gene>
    <name evidence="12" type="ORF">Amac_080210</name>
</gene>
<dbReference type="NCBIfam" id="NF040570">
    <property type="entry name" value="guided_TnpB"/>
    <property type="match status" value="1"/>
</dbReference>
<dbReference type="Pfam" id="PF07282">
    <property type="entry name" value="Cas12f1-like_TNB"/>
    <property type="match status" value="1"/>
</dbReference>
<evidence type="ECO:0000256" key="7">
    <source>
        <dbReference type="ARBA" id="ARBA00023172"/>
    </source>
</evidence>
<dbReference type="GO" id="GO:0032196">
    <property type="term" value="P:transposition"/>
    <property type="evidence" value="ECO:0007669"/>
    <property type="project" value="UniProtKB-KW"/>
</dbReference>
<evidence type="ECO:0000256" key="3">
    <source>
        <dbReference type="ARBA" id="ARBA00022578"/>
    </source>
</evidence>
<evidence type="ECO:0000259" key="9">
    <source>
        <dbReference type="Pfam" id="PF01385"/>
    </source>
</evidence>
<evidence type="ECO:0000259" key="10">
    <source>
        <dbReference type="Pfam" id="PF07282"/>
    </source>
</evidence>
<evidence type="ECO:0000256" key="2">
    <source>
        <dbReference type="ARBA" id="ARBA00011044"/>
    </source>
</evidence>
<dbReference type="AlphaFoldDB" id="A0A5M3WZU6"/>
<keyword evidence="5" id="KW-0862">Zinc</keyword>
<reference evidence="12 13" key="1">
    <citation type="submission" date="2019-10" db="EMBL/GenBank/DDBJ databases">
        <title>Whole genome shotgun sequence of Acrocarpospora macrocephala NBRC 16266.</title>
        <authorList>
            <person name="Ichikawa N."/>
            <person name="Kimura A."/>
            <person name="Kitahashi Y."/>
            <person name="Komaki H."/>
            <person name="Oguchi A."/>
        </authorList>
    </citation>
    <scope>NUCLEOTIDE SEQUENCE [LARGE SCALE GENOMIC DNA]</scope>
    <source>
        <strain evidence="12 13">NBRC 16266</strain>
    </source>
</reference>
<dbReference type="Pfam" id="PF12323">
    <property type="entry name" value="HTH_OrfB_IS605"/>
    <property type="match status" value="1"/>
</dbReference>
<dbReference type="InterPro" id="IPR001959">
    <property type="entry name" value="Transposase"/>
</dbReference>
<organism evidence="12 13">
    <name type="scientific">Acrocarpospora macrocephala</name>
    <dbReference type="NCBI Taxonomy" id="150177"/>
    <lineage>
        <taxon>Bacteria</taxon>
        <taxon>Bacillati</taxon>
        <taxon>Actinomycetota</taxon>
        <taxon>Actinomycetes</taxon>
        <taxon>Streptosporangiales</taxon>
        <taxon>Streptosporangiaceae</taxon>
        <taxon>Acrocarpospora</taxon>
    </lineage>
</organism>
<feature type="domain" description="Transposase putative helix-turn-helix" evidence="11">
    <location>
        <begin position="1"/>
        <end position="46"/>
    </location>
</feature>
<evidence type="ECO:0000256" key="1">
    <source>
        <dbReference type="ARBA" id="ARBA00008761"/>
    </source>
</evidence>
<dbReference type="PANTHER" id="PTHR30405">
    <property type="entry name" value="TRANSPOSASE"/>
    <property type="match status" value="1"/>
</dbReference>
<keyword evidence="3" id="KW-0815">Transposition</keyword>
<evidence type="ECO:0000313" key="13">
    <source>
        <dbReference type="Proteomes" id="UP000331127"/>
    </source>
</evidence>
<evidence type="ECO:0000256" key="6">
    <source>
        <dbReference type="ARBA" id="ARBA00023125"/>
    </source>
</evidence>
<dbReference type="InterPro" id="IPR010095">
    <property type="entry name" value="Cas12f1-like_TNB"/>
</dbReference>
<dbReference type="InterPro" id="IPR051399">
    <property type="entry name" value="RNA-guided_DNA_endo/Transpos"/>
</dbReference>
<dbReference type="NCBIfam" id="NF038280">
    <property type="entry name" value="IS607_TnpB"/>
    <property type="match status" value="1"/>
</dbReference>
<name>A0A5M3WZU6_9ACTN</name>
<evidence type="ECO:0000313" key="12">
    <source>
        <dbReference type="EMBL" id="GES14424.1"/>
    </source>
</evidence>
<evidence type="ECO:0000256" key="8">
    <source>
        <dbReference type="SAM" id="MobiDB-lite"/>
    </source>
</evidence>
<feature type="domain" description="Cas12f1-like TNB" evidence="10">
    <location>
        <begin position="330"/>
        <end position="397"/>
    </location>
</feature>
<keyword evidence="13" id="KW-1185">Reference proteome</keyword>
<feature type="region of interest" description="Disordered" evidence="8">
    <location>
        <begin position="248"/>
        <end position="275"/>
    </location>
</feature>
<dbReference type="GO" id="GO:0003677">
    <property type="term" value="F:DNA binding"/>
    <property type="evidence" value="ECO:0007669"/>
    <property type="project" value="UniProtKB-KW"/>
</dbReference>
<dbReference type="PANTHER" id="PTHR30405:SF11">
    <property type="entry name" value="RNA-GUIDED DNA ENDONUCLEASE RV2885C-RELATED"/>
    <property type="match status" value="1"/>
</dbReference>